<feature type="domain" description="Calcineurin-like phosphoesterase" evidence="3">
    <location>
        <begin position="15"/>
        <end position="253"/>
    </location>
</feature>
<dbReference type="KEGG" id="svo:SVI_1370"/>
<dbReference type="InterPro" id="IPR004843">
    <property type="entry name" value="Calcineurin-like_PHP"/>
</dbReference>
<reference evidence="6" key="1">
    <citation type="journal article" date="2010" name="Mol. Biosyst.">
        <title>Complete genome sequence and comparative analysis of Shewanella violacea, a psychrophilic and piezophilic bacterium from deep sea floor sediments.</title>
        <authorList>
            <person name="Aono E."/>
            <person name="Baba T."/>
            <person name="Ara T."/>
            <person name="Nishi T."/>
            <person name="Nakamichi T."/>
            <person name="Inamoto E."/>
            <person name="Toyonaga H."/>
            <person name="Hasegawa M."/>
            <person name="Takai Y."/>
            <person name="Okumura Y."/>
            <person name="Baba M."/>
            <person name="Tomita M."/>
            <person name="Kato C."/>
            <person name="Oshima T."/>
            <person name="Nakasone K."/>
            <person name="Mori H."/>
        </authorList>
    </citation>
    <scope>NUCLEOTIDE SEQUENCE [LARGE SCALE GENOMIC DNA]</scope>
    <source>
        <strain evidence="6">JCM 10179 / CIP 106290 / LMG 19151 / DSS12</strain>
    </source>
</reference>
<comment type="similarity">
    <text evidence="2">Belongs to the 5'-nucleotidase family.</text>
</comment>
<dbReference type="PANTHER" id="PTHR11575">
    <property type="entry name" value="5'-NUCLEOTIDASE-RELATED"/>
    <property type="match status" value="1"/>
</dbReference>
<dbReference type="EMBL" id="AP011177">
    <property type="protein sequence ID" value="BAJ01341.1"/>
    <property type="molecule type" value="Genomic_DNA"/>
</dbReference>
<evidence type="ECO:0000259" key="3">
    <source>
        <dbReference type="Pfam" id="PF00149"/>
    </source>
</evidence>
<dbReference type="PANTHER" id="PTHR11575:SF24">
    <property type="entry name" value="5'-NUCLEOTIDASE"/>
    <property type="match status" value="1"/>
</dbReference>
<dbReference type="Pfam" id="PF00149">
    <property type="entry name" value="Metallophos"/>
    <property type="match status" value="1"/>
</dbReference>
<gene>
    <name evidence="5" type="ordered locus">SVI_1370</name>
</gene>
<evidence type="ECO:0000313" key="5">
    <source>
        <dbReference type="EMBL" id="BAJ01341.1"/>
    </source>
</evidence>
<proteinExistence type="inferred from homology"/>
<dbReference type="InterPro" id="IPR036907">
    <property type="entry name" value="5'-Nucleotdase_C_sf"/>
</dbReference>
<dbReference type="eggNOG" id="COG0737">
    <property type="taxonomic scope" value="Bacteria"/>
</dbReference>
<dbReference type="InterPro" id="IPR008334">
    <property type="entry name" value="5'-Nucleotdase_C"/>
</dbReference>
<keyword evidence="2" id="KW-0547">Nucleotide-binding</keyword>
<dbReference type="GO" id="GO:0030288">
    <property type="term" value="C:outer membrane-bounded periplasmic space"/>
    <property type="evidence" value="ECO:0007669"/>
    <property type="project" value="TreeGrafter"/>
</dbReference>
<evidence type="ECO:0000313" key="6">
    <source>
        <dbReference type="Proteomes" id="UP000002350"/>
    </source>
</evidence>
<accession>D4ZI42</accession>
<dbReference type="Gene3D" id="3.90.780.10">
    <property type="entry name" value="5'-Nucleotidase, C-terminal domain"/>
    <property type="match status" value="1"/>
</dbReference>
<dbReference type="SUPFAM" id="SSF56300">
    <property type="entry name" value="Metallo-dependent phosphatases"/>
    <property type="match status" value="1"/>
</dbReference>
<dbReference type="HOGENOM" id="CLU_005854_7_1_6"/>
<dbReference type="STRING" id="637905.SVI_1370"/>
<feature type="domain" description="5'-Nucleotidase C-terminal" evidence="4">
    <location>
        <begin position="391"/>
        <end position="542"/>
    </location>
</feature>
<dbReference type="AlphaFoldDB" id="D4ZI42"/>
<dbReference type="InterPro" id="IPR029052">
    <property type="entry name" value="Metallo-depent_PP-like"/>
</dbReference>
<dbReference type="InterPro" id="IPR006179">
    <property type="entry name" value="5_nucleotidase/apyrase"/>
</dbReference>
<dbReference type="GO" id="GO:0008768">
    <property type="term" value="F:UDP-sugar diphosphatase activity"/>
    <property type="evidence" value="ECO:0007669"/>
    <property type="project" value="TreeGrafter"/>
</dbReference>
<evidence type="ECO:0000256" key="1">
    <source>
        <dbReference type="ARBA" id="ARBA00022729"/>
    </source>
</evidence>
<dbReference type="Gene3D" id="3.60.21.10">
    <property type="match status" value="1"/>
</dbReference>
<evidence type="ECO:0000256" key="2">
    <source>
        <dbReference type="RuleBase" id="RU362119"/>
    </source>
</evidence>
<dbReference type="SUPFAM" id="SSF55816">
    <property type="entry name" value="5'-nucleotidase (syn. UDP-sugar hydrolase), C-terminal domain"/>
    <property type="match status" value="1"/>
</dbReference>
<dbReference type="GO" id="GO:0008253">
    <property type="term" value="F:5'-nucleotidase activity"/>
    <property type="evidence" value="ECO:0007669"/>
    <property type="project" value="TreeGrafter"/>
</dbReference>
<dbReference type="GO" id="GO:0000166">
    <property type="term" value="F:nucleotide binding"/>
    <property type="evidence" value="ECO:0007669"/>
    <property type="project" value="UniProtKB-KW"/>
</dbReference>
<dbReference type="GO" id="GO:0009166">
    <property type="term" value="P:nucleotide catabolic process"/>
    <property type="evidence" value="ECO:0007669"/>
    <property type="project" value="InterPro"/>
</dbReference>
<keyword evidence="2" id="KW-0378">Hydrolase</keyword>
<organism evidence="5 6">
    <name type="scientific">Shewanella violacea (strain JCM 10179 / CIP 106290 / LMG 19151 / DSS12)</name>
    <dbReference type="NCBI Taxonomy" id="637905"/>
    <lineage>
        <taxon>Bacteria</taxon>
        <taxon>Pseudomonadati</taxon>
        <taxon>Pseudomonadota</taxon>
        <taxon>Gammaproteobacteria</taxon>
        <taxon>Alteromonadales</taxon>
        <taxon>Shewanellaceae</taxon>
        <taxon>Shewanella</taxon>
    </lineage>
</organism>
<dbReference type="Proteomes" id="UP000002350">
    <property type="component" value="Chromosome"/>
</dbReference>
<dbReference type="PRINTS" id="PR01607">
    <property type="entry name" value="APYRASEFAMLY"/>
</dbReference>
<sequence>MKYRNDAMPQTYTLKLAHINDTHSHFDPSRVKFSLTNAGKKFDVYSHTGGYARIQHQLNQAKIQAQQANQDYIFLHGGDSFQGTLYFRQFKGVANAHLLNQLRPDAMVLGNHEIDAGNAPVLAFLNNINFPLLAGNMDLSREDAAKESPMSGHPRLLDYDSQTGRAKVLIKQLSDKPLAIVGITLDQMADIARPDPDTYFVNAIETTKKTVEHLKAQGVDHIIVLSHLGLDQDRLLADAVDGISLIVGGHSHTLQGDFKPFGLSAISYGERVNNTPILHAGKHAETLGLADIEFNSTGQVTRLEGHNYFMLDEQFILESAQGVTAEDFIAIRAQLEQHPGILWHQQDPQIVQIIASEYRPAIAAMDKQVLGFIPRDLVHTRLPSKALPHGSEIAPWVSKSIYHETKRIHPDVDFALHNAGGVRQSLSKGELTLADVVGRLLPFDLPLVKYRILGLYLFETLESAINSATNNSVTGTGAGSFPYTYGLKYCYDGRKPQGKRILTLEIMCPNSPQEKWLVIDKEQHYVGVSSAYTASGKEGYHPLLKAQWQRPLEELTLPNAFIRFMKRERSLEQTLSPHVSYTSHREAKK</sequence>
<evidence type="ECO:0000259" key="4">
    <source>
        <dbReference type="Pfam" id="PF02872"/>
    </source>
</evidence>
<keyword evidence="6" id="KW-1185">Reference proteome</keyword>
<name>D4ZI42_SHEVD</name>
<keyword evidence="1" id="KW-0732">Signal</keyword>
<dbReference type="Pfam" id="PF02872">
    <property type="entry name" value="5_nucleotid_C"/>
    <property type="match status" value="1"/>
</dbReference>
<protein>
    <submittedName>
        <fullName evidence="5">5'-nucleotidase, putative</fullName>
    </submittedName>
</protein>